<dbReference type="Proteomes" id="UP000095283">
    <property type="component" value="Unplaced"/>
</dbReference>
<protein>
    <submittedName>
        <fullName evidence="2">Thioredoxin-like_fold domain-containing protein</fullName>
    </submittedName>
</protein>
<dbReference type="PANTHER" id="PTHR44303">
    <property type="entry name" value="DNAJ HOMOLOG SUBFAMILY C MEMBER 16"/>
    <property type="match status" value="1"/>
</dbReference>
<name>A0A1I7XTF9_HETBA</name>
<proteinExistence type="predicted"/>
<evidence type="ECO:0000313" key="1">
    <source>
        <dbReference type="Proteomes" id="UP000095283"/>
    </source>
</evidence>
<organism evidence="1 2">
    <name type="scientific">Heterorhabditis bacteriophora</name>
    <name type="common">Entomopathogenic nematode worm</name>
    <dbReference type="NCBI Taxonomy" id="37862"/>
    <lineage>
        <taxon>Eukaryota</taxon>
        <taxon>Metazoa</taxon>
        <taxon>Ecdysozoa</taxon>
        <taxon>Nematoda</taxon>
        <taxon>Chromadorea</taxon>
        <taxon>Rhabditida</taxon>
        <taxon>Rhabditina</taxon>
        <taxon>Rhabditomorpha</taxon>
        <taxon>Strongyloidea</taxon>
        <taxon>Heterorhabditidae</taxon>
        <taxon>Heterorhabditis</taxon>
    </lineage>
</organism>
<dbReference type="PANTHER" id="PTHR44303:SF2">
    <property type="entry name" value="DNAJ HOMOLOG SUBFAMILY C MEMBER 16"/>
    <property type="match status" value="1"/>
</dbReference>
<keyword evidence="1" id="KW-1185">Reference proteome</keyword>
<sequence>MTDGNLLEKLRISRLPAIVAVVEGRIIHFRADMYTLNARTVRVFARDVIPKTFLSSINTHDQLKRFVDQWKSSNKVIVSILILGATREPRTRYLLAAMKYSHFARFAYVHLSAHSDEV</sequence>
<accession>A0A1I7XTF9</accession>
<dbReference type="WBParaSite" id="Hba_21034">
    <property type="protein sequence ID" value="Hba_21034"/>
    <property type="gene ID" value="Hba_21034"/>
</dbReference>
<dbReference type="InterPro" id="IPR052448">
    <property type="entry name" value="DnaJ_C16_autophagy_reg"/>
</dbReference>
<reference evidence="2" key="1">
    <citation type="submission" date="2016-11" db="UniProtKB">
        <authorList>
            <consortium name="WormBaseParasite"/>
        </authorList>
    </citation>
    <scope>IDENTIFICATION</scope>
</reference>
<evidence type="ECO:0000313" key="2">
    <source>
        <dbReference type="WBParaSite" id="Hba_21034"/>
    </source>
</evidence>
<dbReference type="AlphaFoldDB" id="A0A1I7XTF9"/>